<dbReference type="InterPro" id="IPR036388">
    <property type="entry name" value="WH-like_DNA-bd_sf"/>
</dbReference>
<organism evidence="4 5">
    <name type="scientific">Frankia nepalensis</name>
    <dbReference type="NCBI Taxonomy" id="1836974"/>
    <lineage>
        <taxon>Bacteria</taxon>
        <taxon>Bacillati</taxon>
        <taxon>Actinomycetota</taxon>
        <taxon>Actinomycetes</taxon>
        <taxon>Frankiales</taxon>
        <taxon>Frankiaceae</taxon>
        <taxon>Frankia</taxon>
    </lineage>
</organism>
<comment type="caution">
    <text evidence="4">The sequence shown here is derived from an EMBL/GenBank/DDBJ whole genome shotgun (WGS) entry which is preliminary data.</text>
</comment>
<feature type="domain" description="ANTAR" evidence="3">
    <location>
        <begin position="153"/>
        <end position="230"/>
    </location>
</feature>
<evidence type="ECO:0000313" key="5">
    <source>
        <dbReference type="Proteomes" id="UP000604475"/>
    </source>
</evidence>
<evidence type="ECO:0000313" key="4">
    <source>
        <dbReference type="EMBL" id="MBL7625821.1"/>
    </source>
</evidence>
<reference evidence="4" key="1">
    <citation type="submission" date="2020-12" db="EMBL/GenBank/DDBJ databases">
        <title>Genomic characterization of non-nitrogen-fixing Frankia strains.</title>
        <authorList>
            <person name="Carlos-Shanley C."/>
            <person name="Guerra T."/>
            <person name="Hahn D."/>
        </authorList>
    </citation>
    <scope>NUCLEOTIDE SEQUENCE</scope>
    <source>
        <strain evidence="4">CN6</strain>
    </source>
</reference>
<keyword evidence="5" id="KW-1185">Reference proteome</keyword>
<dbReference type="Gene3D" id="3.30.450.40">
    <property type="match status" value="1"/>
</dbReference>
<dbReference type="Gene3D" id="1.10.10.10">
    <property type="entry name" value="Winged helix-like DNA-binding domain superfamily/Winged helix DNA-binding domain"/>
    <property type="match status" value="1"/>
</dbReference>
<dbReference type="SUPFAM" id="SSF55781">
    <property type="entry name" value="GAF domain-like"/>
    <property type="match status" value="1"/>
</dbReference>
<dbReference type="SMART" id="SM01012">
    <property type="entry name" value="ANTAR"/>
    <property type="match status" value="1"/>
</dbReference>
<name>A0A937R5V9_9ACTN</name>
<sequence>MSEPGRLRRELRALLADGSRDVAALDRLCVGVVSALPVDGAAISVTSAAAVRGYSGASNPICARLDDLQFTLGEGPCWHAVRYGRPVLVGDLTGQSGDRWPMFTPAVLAAGFRAIFAFPLQIGAIRLGTLGFFCARSGLLDGEALGDALVIADIAALTFLDTEARDSPSPVDMPPGEGLDGVGAYRAEVHQATGMAMAQLGVSAQEALVRLRAHAFAAGLTVDEVACEIVARRLRLDGDLSG</sequence>
<dbReference type="InterPro" id="IPR029016">
    <property type="entry name" value="GAF-like_dom_sf"/>
</dbReference>
<gene>
    <name evidence="4" type="ORF">I7412_01220</name>
</gene>
<evidence type="ECO:0000256" key="1">
    <source>
        <dbReference type="ARBA" id="ARBA00023015"/>
    </source>
</evidence>
<accession>A0A937R5V9</accession>
<keyword evidence="1" id="KW-0805">Transcription regulation</keyword>
<protein>
    <submittedName>
        <fullName evidence="4">GAF and ANTAR domain-containing protein</fullName>
    </submittedName>
</protein>
<evidence type="ECO:0000256" key="2">
    <source>
        <dbReference type="ARBA" id="ARBA00023163"/>
    </source>
</evidence>
<evidence type="ECO:0000259" key="3">
    <source>
        <dbReference type="SMART" id="SM01012"/>
    </source>
</evidence>
<dbReference type="Pfam" id="PF03861">
    <property type="entry name" value="ANTAR"/>
    <property type="match status" value="1"/>
</dbReference>
<dbReference type="EMBL" id="JAEACQ010000072">
    <property type="protein sequence ID" value="MBL7625821.1"/>
    <property type="molecule type" value="Genomic_DNA"/>
</dbReference>
<proteinExistence type="predicted"/>
<dbReference type="Proteomes" id="UP000604475">
    <property type="component" value="Unassembled WGS sequence"/>
</dbReference>
<keyword evidence="2" id="KW-0804">Transcription</keyword>
<dbReference type="AlphaFoldDB" id="A0A937R5V9"/>
<dbReference type="GO" id="GO:0003723">
    <property type="term" value="F:RNA binding"/>
    <property type="evidence" value="ECO:0007669"/>
    <property type="project" value="InterPro"/>
</dbReference>
<dbReference type="InterPro" id="IPR005561">
    <property type="entry name" value="ANTAR"/>
</dbReference>